<reference evidence="4" key="2">
    <citation type="submission" date="2024-06" db="UniProtKB">
        <authorList>
            <consortium name="EnsemblMetazoa"/>
        </authorList>
    </citation>
    <scope>IDENTIFICATION</scope>
</reference>
<protein>
    <recommendedName>
        <fullName evidence="3">CCHC-type domain-containing protein</fullName>
    </recommendedName>
</protein>
<proteinExistence type="predicted"/>
<dbReference type="PANTHER" id="PTHR46242:SF1">
    <property type="entry name" value="ZINC FINGER CCHC DOMAIN-CONTAINING PROTEIN 9"/>
    <property type="match status" value="1"/>
</dbReference>
<feature type="domain" description="CCHC-type" evidence="3">
    <location>
        <begin position="73"/>
        <end position="88"/>
    </location>
</feature>
<evidence type="ECO:0000256" key="1">
    <source>
        <dbReference type="PROSITE-ProRule" id="PRU00047"/>
    </source>
</evidence>
<dbReference type="InterPro" id="IPR036875">
    <property type="entry name" value="Znf_CCHC_sf"/>
</dbReference>
<accession>A0AAN0J9J4</accession>
<feature type="region of interest" description="Disordered" evidence="2">
    <location>
        <begin position="32"/>
        <end position="64"/>
    </location>
</feature>
<evidence type="ECO:0000313" key="5">
    <source>
        <dbReference type="Proteomes" id="UP000007879"/>
    </source>
</evidence>
<reference evidence="5" key="1">
    <citation type="journal article" date="2010" name="Nature">
        <title>The Amphimedon queenslandica genome and the evolution of animal complexity.</title>
        <authorList>
            <person name="Srivastava M."/>
            <person name="Simakov O."/>
            <person name="Chapman J."/>
            <person name="Fahey B."/>
            <person name="Gauthier M.E."/>
            <person name="Mitros T."/>
            <person name="Richards G.S."/>
            <person name="Conaco C."/>
            <person name="Dacre M."/>
            <person name="Hellsten U."/>
            <person name="Larroux C."/>
            <person name="Putnam N.H."/>
            <person name="Stanke M."/>
            <person name="Adamska M."/>
            <person name="Darling A."/>
            <person name="Degnan S.M."/>
            <person name="Oakley T.H."/>
            <person name="Plachetzki D.C."/>
            <person name="Zhai Y."/>
            <person name="Adamski M."/>
            <person name="Calcino A."/>
            <person name="Cummins S.F."/>
            <person name="Goodstein D.M."/>
            <person name="Harris C."/>
            <person name="Jackson D.J."/>
            <person name="Leys S.P."/>
            <person name="Shu S."/>
            <person name="Woodcroft B.J."/>
            <person name="Vervoort M."/>
            <person name="Kosik K.S."/>
            <person name="Manning G."/>
            <person name="Degnan B.M."/>
            <person name="Rokhsar D.S."/>
        </authorList>
    </citation>
    <scope>NUCLEOTIDE SEQUENCE [LARGE SCALE GENOMIC DNA]</scope>
</reference>
<keyword evidence="5" id="KW-1185">Reference proteome</keyword>
<dbReference type="AlphaFoldDB" id="A0AAN0J9J4"/>
<dbReference type="GO" id="GO:0005730">
    <property type="term" value="C:nucleolus"/>
    <property type="evidence" value="ECO:0007669"/>
    <property type="project" value="TreeGrafter"/>
</dbReference>
<dbReference type="GO" id="GO:0003676">
    <property type="term" value="F:nucleic acid binding"/>
    <property type="evidence" value="ECO:0007669"/>
    <property type="project" value="InterPro"/>
</dbReference>
<dbReference type="SMART" id="SM00343">
    <property type="entry name" value="ZnF_C2HC"/>
    <property type="match status" value="3"/>
</dbReference>
<sequence>MTRTARRKAKKKYEEASTWSKLSVKQVTRVSSSGKMFQRKKKKLKTSEVEKVDEKKERMRQKRRQRRAYSKVCFKCRQPGHHLEDCKNNNDELNICFKCGSTEHSVKSCKAVVPSGSYPFAQCFICGESGHLSRSCPDNPRGLYPNVIEGCRSQVQCQALLSQSHFVP</sequence>
<keyword evidence="1" id="KW-0479">Metal-binding</keyword>
<organism evidence="4 5">
    <name type="scientific">Amphimedon queenslandica</name>
    <name type="common">Sponge</name>
    <dbReference type="NCBI Taxonomy" id="400682"/>
    <lineage>
        <taxon>Eukaryota</taxon>
        <taxon>Metazoa</taxon>
        <taxon>Porifera</taxon>
        <taxon>Demospongiae</taxon>
        <taxon>Heteroscleromorpha</taxon>
        <taxon>Haplosclerida</taxon>
        <taxon>Niphatidae</taxon>
        <taxon>Amphimedon</taxon>
    </lineage>
</organism>
<feature type="domain" description="CCHC-type" evidence="3">
    <location>
        <begin position="123"/>
        <end position="138"/>
    </location>
</feature>
<dbReference type="SUPFAM" id="SSF57756">
    <property type="entry name" value="Retrovirus zinc finger-like domains"/>
    <property type="match status" value="2"/>
</dbReference>
<evidence type="ECO:0000256" key="2">
    <source>
        <dbReference type="SAM" id="MobiDB-lite"/>
    </source>
</evidence>
<name>A0AAN0J9J4_AMPQE</name>
<dbReference type="PANTHER" id="PTHR46242">
    <property type="entry name" value="ZINC FINGER CCHC DOMAIN-CONTAINING PROTEIN 9 ZCCHC9"/>
    <property type="match status" value="1"/>
</dbReference>
<dbReference type="Pfam" id="PF00098">
    <property type="entry name" value="zf-CCHC"/>
    <property type="match status" value="3"/>
</dbReference>
<dbReference type="InterPro" id="IPR001878">
    <property type="entry name" value="Znf_CCHC"/>
</dbReference>
<dbReference type="EnsemblMetazoa" id="XM_019998151.1">
    <property type="protein sequence ID" value="XP_019853710.1"/>
    <property type="gene ID" value="LOC100633685"/>
</dbReference>
<dbReference type="PROSITE" id="PS50158">
    <property type="entry name" value="ZF_CCHC"/>
    <property type="match status" value="2"/>
</dbReference>
<dbReference type="GO" id="GO:0008270">
    <property type="term" value="F:zinc ion binding"/>
    <property type="evidence" value="ECO:0007669"/>
    <property type="project" value="UniProtKB-KW"/>
</dbReference>
<dbReference type="Gene3D" id="4.10.60.10">
    <property type="entry name" value="Zinc finger, CCHC-type"/>
    <property type="match status" value="2"/>
</dbReference>
<dbReference type="Proteomes" id="UP000007879">
    <property type="component" value="Unassembled WGS sequence"/>
</dbReference>
<evidence type="ECO:0000259" key="3">
    <source>
        <dbReference type="PROSITE" id="PS50158"/>
    </source>
</evidence>
<gene>
    <name evidence="4" type="primary">100633685</name>
</gene>
<dbReference type="InterPro" id="IPR042246">
    <property type="entry name" value="ZCCHC9"/>
</dbReference>
<evidence type="ECO:0000313" key="4">
    <source>
        <dbReference type="EnsemblMetazoa" id="XP_019853710.1"/>
    </source>
</evidence>
<feature type="compositionally biased region" description="Basic and acidic residues" evidence="2">
    <location>
        <begin position="45"/>
        <end position="57"/>
    </location>
</feature>
<keyword evidence="1" id="KW-0862">Zinc</keyword>
<keyword evidence="1" id="KW-0863">Zinc-finger</keyword>